<keyword evidence="2" id="KW-0472">Membrane</keyword>
<feature type="transmembrane region" description="Helical" evidence="2">
    <location>
        <begin position="155"/>
        <end position="175"/>
    </location>
</feature>
<evidence type="ECO:0000313" key="4">
    <source>
        <dbReference type="Proteomes" id="UP000239735"/>
    </source>
</evidence>
<proteinExistence type="predicted"/>
<evidence type="ECO:0008006" key="5">
    <source>
        <dbReference type="Google" id="ProtNLM"/>
    </source>
</evidence>
<keyword evidence="2" id="KW-1133">Transmembrane helix</keyword>
<gene>
    <name evidence="3" type="ORF">SBA5_440041</name>
</gene>
<reference evidence="4" key="1">
    <citation type="submission" date="2018-02" db="EMBL/GenBank/DDBJ databases">
        <authorList>
            <person name="Hausmann B."/>
        </authorList>
    </citation>
    <scope>NUCLEOTIDE SEQUENCE [LARGE SCALE GENOMIC DNA]</scope>
    <source>
        <strain evidence="4">Peat soil MAG SbA5</strain>
    </source>
</reference>
<sequence length="452" mass="49706">MQEIAQFPVTKGEEKHSSALSSDQKRTLVQKVVSSQVFGRAPALRAFLLYITEQAISGQTEKLKEQAIGAEVLGRKPNYDPADDNIVRVRAHELRERLARYFATEGSAEPVVVTIPRGAYAPEFVPREGVPVGRPVGAEVTEIVHEPAKKPPWAGWRWLALAAILLVAVSAAMVFSRLSTRSENHTVAIGPDGALRDFWGQFFLKPNEELKVLYSDPSFALWQDLNGKTLNLGEYLNHKYLNLKNDKFSDVAARRVTSPADIAISTRIGNLAGEFGGQTSPRFARDGSAEFLRYGNTVLIGSHRSNPWVEIYEPSLNFDLGQDPHSNAPAFLNRSPEQGEAQMYSIPAMFDTQRTEEKEFASFGVIALLKGCGDRGLTVLLEGLNMQATQAVGDLVTDPQRLDGLLKSIGHKPGTTVAPFEALIQITSLPAEYDNPKVVAYRLRHPESCVGN</sequence>
<dbReference type="Proteomes" id="UP000239735">
    <property type="component" value="Unassembled WGS sequence"/>
</dbReference>
<dbReference type="EMBL" id="OKRB01000102">
    <property type="protein sequence ID" value="SPE24254.1"/>
    <property type="molecule type" value="Genomic_DNA"/>
</dbReference>
<dbReference type="OrthoDB" id="103384at2"/>
<accession>A0A2N9LM90</accession>
<feature type="region of interest" description="Disordered" evidence="1">
    <location>
        <begin position="1"/>
        <end position="22"/>
    </location>
</feature>
<organism evidence="3 4">
    <name type="scientific">Candidatus Sulfuritelmatomonas gaucii</name>
    <dbReference type="NCBI Taxonomy" id="2043161"/>
    <lineage>
        <taxon>Bacteria</taxon>
        <taxon>Pseudomonadati</taxon>
        <taxon>Acidobacteriota</taxon>
        <taxon>Terriglobia</taxon>
        <taxon>Terriglobales</taxon>
        <taxon>Acidobacteriaceae</taxon>
        <taxon>Candidatus Sulfuritelmatomonas</taxon>
    </lineage>
</organism>
<protein>
    <recommendedName>
        <fullName evidence="5">Adenylate cyclase</fullName>
    </recommendedName>
</protein>
<name>A0A2N9LM90_9BACT</name>
<evidence type="ECO:0000313" key="3">
    <source>
        <dbReference type="EMBL" id="SPE24254.1"/>
    </source>
</evidence>
<dbReference type="AlphaFoldDB" id="A0A2N9LM90"/>
<keyword evidence="2" id="KW-0812">Transmembrane</keyword>
<evidence type="ECO:0000256" key="2">
    <source>
        <dbReference type="SAM" id="Phobius"/>
    </source>
</evidence>
<evidence type="ECO:0000256" key="1">
    <source>
        <dbReference type="SAM" id="MobiDB-lite"/>
    </source>
</evidence>